<evidence type="ECO:0000256" key="1">
    <source>
        <dbReference type="SAM" id="Phobius"/>
    </source>
</evidence>
<keyword evidence="1" id="KW-1133">Transmembrane helix</keyword>
<dbReference type="VEuPathDB" id="VectorBase:GBRI017656"/>
<name>A0A1A9WFD7_9MUSC</name>
<keyword evidence="1" id="KW-0472">Membrane</keyword>
<reference evidence="2" key="2">
    <citation type="submission" date="2020-05" db="UniProtKB">
        <authorList>
            <consortium name="EnsemblMetazoa"/>
        </authorList>
    </citation>
    <scope>IDENTIFICATION</scope>
    <source>
        <strain evidence="2">IAEA</strain>
    </source>
</reference>
<evidence type="ECO:0000313" key="2">
    <source>
        <dbReference type="EnsemblMetazoa" id="GBRI017656-PA"/>
    </source>
</evidence>
<dbReference type="AlphaFoldDB" id="A0A1A9WFD7"/>
<keyword evidence="3" id="KW-1185">Reference proteome</keyword>
<proteinExistence type="predicted"/>
<feature type="transmembrane region" description="Helical" evidence="1">
    <location>
        <begin position="151"/>
        <end position="171"/>
    </location>
</feature>
<dbReference type="Proteomes" id="UP000091820">
    <property type="component" value="Unassembled WGS sequence"/>
</dbReference>
<dbReference type="EnsemblMetazoa" id="GBRI017656-RA">
    <property type="protein sequence ID" value="GBRI017656-PA"/>
    <property type="gene ID" value="GBRI017656"/>
</dbReference>
<sequence length="172" mass="19325">MGIVLVLVKQGRAGQGRTNVLPMLGLIVSEKPEEKFRYLFISIVDIIYQILIGYSFENLFQTITIITINGYFDNVMRFVPVVDFVTLHFKYDHITTDVKIKSFRALVTRALGSGHFAMLRHEIFISFTIKNYTLHYKSNGKWVMGSTKNNGVVVAVVVIVAVVIVVAIAVAL</sequence>
<protein>
    <submittedName>
        <fullName evidence="2">Uncharacterized protein</fullName>
    </submittedName>
</protein>
<organism evidence="2 3">
    <name type="scientific">Glossina brevipalpis</name>
    <dbReference type="NCBI Taxonomy" id="37001"/>
    <lineage>
        <taxon>Eukaryota</taxon>
        <taxon>Metazoa</taxon>
        <taxon>Ecdysozoa</taxon>
        <taxon>Arthropoda</taxon>
        <taxon>Hexapoda</taxon>
        <taxon>Insecta</taxon>
        <taxon>Pterygota</taxon>
        <taxon>Neoptera</taxon>
        <taxon>Endopterygota</taxon>
        <taxon>Diptera</taxon>
        <taxon>Brachycera</taxon>
        <taxon>Muscomorpha</taxon>
        <taxon>Hippoboscoidea</taxon>
        <taxon>Glossinidae</taxon>
        <taxon>Glossina</taxon>
    </lineage>
</organism>
<accession>A0A1A9WFD7</accession>
<keyword evidence="1" id="KW-0812">Transmembrane</keyword>
<evidence type="ECO:0000313" key="3">
    <source>
        <dbReference type="Proteomes" id="UP000091820"/>
    </source>
</evidence>
<reference evidence="3" key="1">
    <citation type="submission" date="2014-03" db="EMBL/GenBank/DDBJ databases">
        <authorList>
            <person name="Aksoy S."/>
            <person name="Warren W."/>
            <person name="Wilson R.K."/>
        </authorList>
    </citation>
    <scope>NUCLEOTIDE SEQUENCE [LARGE SCALE GENOMIC DNA]</scope>
    <source>
        <strain evidence="3">IAEA</strain>
    </source>
</reference>